<comment type="cofactor">
    <cofactor evidence="1">
        <name>[4Fe-4S] cluster</name>
        <dbReference type="ChEBI" id="CHEBI:49883"/>
    </cofactor>
</comment>
<gene>
    <name evidence="3" type="ORF">NE686_12460</name>
</gene>
<proteinExistence type="inferred from homology"/>
<protein>
    <submittedName>
        <fullName evidence="3">Double-cubane-cluster-containing anaerobic reductase</fullName>
    </submittedName>
</protein>
<dbReference type="PANTHER" id="PTHR30548">
    <property type="entry name" value="2-HYDROXYGLUTARYL-COA DEHYDRATASE, D-COMPONENT-RELATED"/>
    <property type="match status" value="1"/>
</dbReference>
<name>A0ABT1SBQ6_9FIRM</name>
<evidence type="ECO:0000313" key="4">
    <source>
        <dbReference type="Proteomes" id="UP001524478"/>
    </source>
</evidence>
<dbReference type="Gene3D" id="1.20.1270.370">
    <property type="match status" value="1"/>
</dbReference>
<evidence type="ECO:0000256" key="2">
    <source>
        <dbReference type="ARBA" id="ARBA00005806"/>
    </source>
</evidence>
<comment type="similarity">
    <text evidence="2">Belongs to the FldB/FldC dehydratase alpha/beta subunit family.</text>
</comment>
<dbReference type="InterPro" id="IPR047678">
    <property type="entry name" value="YjiM-like"/>
</dbReference>
<dbReference type="RefSeq" id="WP_256311761.1">
    <property type="nucleotide sequence ID" value="NZ_JANGAC010000009.1"/>
</dbReference>
<dbReference type="Gene3D" id="3.40.50.11900">
    <property type="match status" value="1"/>
</dbReference>
<dbReference type="PANTHER" id="PTHR30548:SF6">
    <property type="entry name" value="DEHYDRATASE SUBUNIT YJIM-RELATED"/>
    <property type="match status" value="1"/>
</dbReference>
<sequence>MHDLNLSNQFEEYLETKRNGVLKAREVKEKGGIIAGTFCSFVPVEILDAAGIHIVNLCGTSNETTISSEADLPKNLCPLIKSSYGAAISDKCGYTYFSDIVIGETTCDGKKKMYELLSELKDIHIMQLPQGADRSYSPLMWEKEIRLLIKILKEKFDIEITEEKLKEATSFRNKFRSLYGELFELSKLEPPAITGFNAYKILEGYRFNFDLNEEYTQLEELIHKIRKEYNGDKRPIDNKAKRILITGCPLSGVLDKIVNTIENNGGVVVCFENCGGIKPIRNNVDESTGDIVKAIADRYLDIGCSIMSPNHKRMELLPELIEEFKVDGVIEVVLQTCHPYSVETRAVKKLISDITTPYMAIETDYSDSNIGQIKTRITAFMEMLQY</sequence>
<dbReference type="Proteomes" id="UP001524478">
    <property type="component" value="Unassembled WGS sequence"/>
</dbReference>
<dbReference type="EMBL" id="JANGAC010000009">
    <property type="protein sequence ID" value="MCQ4923905.1"/>
    <property type="molecule type" value="Genomic_DNA"/>
</dbReference>
<dbReference type="Pfam" id="PF06050">
    <property type="entry name" value="HGD-D"/>
    <property type="match status" value="1"/>
</dbReference>
<reference evidence="3 4" key="1">
    <citation type="submission" date="2022-06" db="EMBL/GenBank/DDBJ databases">
        <title>Isolation of gut microbiota from human fecal samples.</title>
        <authorList>
            <person name="Pamer E.G."/>
            <person name="Barat B."/>
            <person name="Waligurski E."/>
            <person name="Medina S."/>
            <person name="Paddock L."/>
            <person name="Mostad J."/>
        </authorList>
    </citation>
    <scope>NUCLEOTIDE SEQUENCE [LARGE SCALE GENOMIC DNA]</scope>
    <source>
        <strain evidence="3 4">DFI.7.95</strain>
    </source>
</reference>
<accession>A0ABT1SBQ6</accession>
<comment type="caution">
    <text evidence="3">The sequence shown here is derived from an EMBL/GenBank/DDBJ whole genome shotgun (WGS) entry which is preliminary data.</text>
</comment>
<dbReference type="NCBIfam" id="NF040772">
    <property type="entry name" value="double_cubane"/>
    <property type="match status" value="1"/>
</dbReference>
<dbReference type="InterPro" id="IPR010327">
    <property type="entry name" value="FldB/FldC_alpha/beta"/>
</dbReference>
<evidence type="ECO:0000313" key="3">
    <source>
        <dbReference type="EMBL" id="MCQ4923905.1"/>
    </source>
</evidence>
<organism evidence="3 4">
    <name type="scientific">Tissierella carlieri</name>
    <dbReference type="NCBI Taxonomy" id="689904"/>
    <lineage>
        <taxon>Bacteria</taxon>
        <taxon>Bacillati</taxon>
        <taxon>Bacillota</taxon>
        <taxon>Tissierellia</taxon>
        <taxon>Tissierellales</taxon>
        <taxon>Tissierellaceae</taxon>
        <taxon>Tissierella</taxon>
    </lineage>
</organism>
<dbReference type="Gene3D" id="3.40.50.11890">
    <property type="match status" value="1"/>
</dbReference>
<keyword evidence="4" id="KW-1185">Reference proteome</keyword>
<evidence type="ECO:0000256" key="1">
    <source>
        <dbReference type="ARBA" id="ARBA00001966"/>
    </source>
</evidence>